<dbReference type="OrthoDB" id="6273614at2759"/>
<evidence type="ECO:0000256" key="1">
    <source>
        <dbReference type="ARBA" id="ARBA00012513"/>
    </source>
</evidence>
<keyword evidence="2" id="KW-0808">Transferase</keyword>
<feature type="compositionally biased region" description="Polar residues" evidence="9">
    <location>
        <begin position="1206"/>
        <end position="1230"/>
    </location>
</feature>
<dbReference type="EMBL" id="CAIIXF020000001">
    <property type="protein sequence ID" value="CAH1772434.1"/>
    <property type="molecule type" value="Genomic_DNA"/>
</dbReference>
<dbReference type="PANTHER" id="PTHR47508">
    <property type="entry name" value="SAM DOMAIN-CONTAINING PROTEIN-RELATED"/>
    <property type="match status" value="1"/>
</dbReference>
<dbReference type="SUPFAM" id="SSF52200">
    <property type="entry name" value="Toll/Interleukin receptor TIR domain"/>
    <property type="match status" value="1"/>
</dbReference>
<dbReference type="EC" id="2.7.11.1" evidence="1"/>
<dbReference type="PROSITE" id="PS51424">
    <property type="entry name" value="ROC"/>
    <property type="match status" value="1"/>
</dbReference>
<dbReference type="SMART" id="SM00588">
    <property type="entry name" value="NEUZ"/>
    <property type="match status" value="1"/>
</dbReference>
<dbReference type="Gene3D" id="1.10.533.10">
    <property type="entry name" value="Death Domain, Fas"/>
    <property type="match status" value="1"/>
</dbReference>
<dbReference type="GO" id="GO:0007165">
    <property type="term" value="P:signal transduction"/>
    <property type="evidence" value="ECO:0007669"/>
    <property type="project" value="InterPro"/>
</dbReference>
<feature type="region of interest" description="Disordered" evidence="9">
    <location>
        <begin position="289"/>
        <end position="350"/>
    </location>
</feature>
<keyword evidence="11" id="KW-1185">Reference proteome</keyword>
<dbReference type="PROSITE" id="PS51065">
    <property type="entry name" value="NHR"/>
    <property type="match status" value="1"/>
</dbReference>
<evidence type="ECO:0000256" key="3">
    <source>
        <dbReference type="ARBA" id="ARBA00022737"/>
    </source>
</evidence>
<dbReference type="InterPro" id="IPR043136">
    <property type="entry name" value="B30.2/SPRY_sf"/>
</dbReference>
<dbReference type="PROSITE" id="PS50104">
    <property type="entry name" value="TIR"/>
    <property type="match status" value="1"/>
</dbReference>
<dbReference type="Gene3D" id="1.10.10.10">
    <property type="entry name" value="Winged helix-like DNA-binding domain superfamily/Winged helix DNA-binding domain"/>
    <property type="match status" value="1"/>
</dbReference>
<dbReference type="InterPro" id="IPR006573">
    <property type="entry name" value="NHR_dom"/>
</dbReference>
<dbReference type="Pfam" id="PF00531">
    <property type="entry name" value="Death"/>
    <property type="match status" value="1"/>
</dbReference>
<evidence type="ECO:0000256" key="8">
    <source>
        <dbReference type="ARBA" id="ARBA00048679"/>
    </source>
</evidence>
<evidence type="ECO:0000256" key="2">
    <source>
        <dbReference type="ARBA" id="ARBA00022679"/>
    </source>
</evidence>
<dbReference type="PANTHER" id="PTHR47508:SF4">
    <property type="match status" value="1"/>
</dbReference>
<dbReference type="Pfam" id="PF13676">
    <property type="entry name" value="TIR_2"/>
    <property type="match status" value="1"/>
</dbReference>
<dbReference type="PROSITE" id="PS50017">
    <property type="entry name" value="DEATH_DOMAIN"/>
    <property type="match status" value="1"/>
</dbReference>
<dbReference type="GO" id="GO:0005524">
    <property type="term" value="F:ATP binding"/>
    <property type="evidence" value="ECO:0007669"/>
    <property type="project" value="UniProtKB-KW"/>
</dbReference>
<comment type="caution">
    <text evidence="10">The sequence shown here is derived from an EMBL/GenBank/DDBJ whole genome shotgun (WGS) entry which is preliminary data.</text>
</comment>
<feature type="region of interest" description="Disordered" evidence="9">
    <location>
        <begin position="367"/>
        <end position="386"/>
    </location>
</feature>
<evidence type="ECO:0000256" key="4">
    <source>
        <dbReference type="ARBA" id="ARBA00022741"/>
    </source>
</evidence>
<dbReference type="Proteomes" id="UP000749559">
    <property type="component" value="Unassembled WGS sequence"/>
</dbReference>
<dbReference type="Gene3D" id="2.60.120.920">
    <property type="match status" value="1"/>
</dbReference>
<dbReference type="InterPro" id="IPR035897">
    <property type="entry name" value="Toll_tir_struct_dom_sf"/>
</dbReference>
<evidence type="ECO:0000313" key="11">
    <source>
        <dbReference type="Proteomes" id="UP000749559"/>
    </source>
</evidence>
<dbReference type="Pfam" id="PF07177">
    <property type="entry name" value="Neuralized"/>
    <property type="match status" value="1"/>
</dbReference>
<comment type="catalytic activity">
    <reaction evidence="8">
        <text>L-seryl-[protein] + ATP = O-phospho-L-seryl-[protein] + ADP + H(+)</text>
        <dbReference type="Rhea" id="RHEA:17989"/>
        <dbReference type="Rhea" id="RHEA-COMP:9863"/>
        <dbReference type="Rhea" id="RHEA-COMP:11604"/>
        <dbReference type="ChEBI" id="CHEBI:15378"/>
        <dbReference type="ChEBI" id="CHEBI:29999"/>
        <dbReference type="ChEBI" id="CHEBI:30616"/>
        <dbReference type="ChEBI" id="CHEBI:83421"/>
        <dbReference type="ChEBI" id="CHEBI:456216"/>
        <dbReference type="EC" id="2.7.11.1"/>
    </reaction>
</comment>
<protein>
    <recommendedName>
        <fullName evidence="1">non-specific serine/threonine protein kinase</fullName>
        <ecNumber evidence="1">2.7.11.1</ecNumber>
    </recommendedName>
</protein>
<dbReference type="Gene3D" id="3.40.50.10140">
    <property type="entry name" value="Toll/interleukin-1 receptor homology (TIR) domain"/>
    <property type="match status" value="1"/>
</dbReference>
<sequence>MKNECSCAIELRKGNWFLKTIEIDFSVTVSNHYISIKIDKVVMWPFKDREWSGAIRLGVTTNDPSKLSTKELPRYACPELTNQKGNWARALSEHYAEAGNRITFYVDSNGQMHYFINNAHKGLFLNHIPTNNPLWLLFDVYGNTSFARFVPAEEAPVEILARGPDALHAYHTACESGTQPNFKTRLMIVGQDRVGKTSLKKALTGQKYNVLEERTDGIDLSSSCSFNLRDRSKWQIAINTPGDTESKETSPQDVLTEGNGTAEALEEEYHRAIATNIVQELLYKKKEREKEKQHLKAQGEVQHNTGRRESRSSHSGRTSATTKRKLEKKESISHNVPLHSDDIPSNELLKEMPEGVVTLVQQMWKERENNPRKNSASAPSSASSRNPSHNIKLNIWDFAGQAVYYTTHQVFLSSRAVYIIVFNLCNDLDELAKPRAKSENSQEIEWDVSELTNLDYIEHWVCSIHAHAAQNTRNSIDNTTLSPPIFIVGTHRNSLDPDPEIRKKLIDHKFRRIQEVFENKPHQCHIIGTCYSVENSLDTEDSQVLELRCHLEDIASKQPYMGEQIPNKWLRFEQAVAKLVEEGTYFVSLDQIGEVAQEEGITTDQELKTLLEFYHDLGQIIYYGNSCGALDNTLRNTVILKPQWLVNMFRKVITVKPMEHQWVEHLEACQKLEEFGVLESVLVDDIWSDVADQKAALLGLMEKFDLICERLPPKNANKDESQIHSKTYYVPSRLKKLDKSEPLYILGKQDVEFYLDFNGFLPDGLFHRMLCRAVRWSQESGGYEPKIYHRLARFFIDPEHDFVLEMQPMKFARMKVTILRVADLRDADEVSDNGGHFPPPEPAVCARVRNFLDSVLFELKEMWMRRISYKACIECTCDKKCTKHKRISCSDISCIHFLDLDECLANKIVCCDYKRIKTAPYRKLFPEPSPIVTEGPIIPDTVIKEADGNIEAKGPELPSWVKGAAKMLNGGSEGQDWTALAKKLGYKKFKIDKFNDDLNPGLMLLADWIITSGNTSLSIDMMVSYLEQMFRDDIVEIIQKGREAELEPPQVFISYQWDIQDEVTGLRDRLEKSGYNCWMDIGQMGGGDQLNAKIDEGIRNAKVVIACVSPKYIVSHHCNRELSLADLLHKAIIPVMFDRVPWPPPGGMSLVFSQLVYVDMKGIGGHGGSGIHADLESRYAEIIQRLSRYAIPSPRKSVEMTPQITQLNAKNSNHSQSTLSSGDRYSSNSEPLVIPDYAVGRDQRTNPTNRNMSHGSMGSRQTGVQQVHVQKCAVCTIL</sequence>
<dbReference type="GO" id="GO:0016301">
    <property type="term" value="F:kinase activity"/>
    <property type="evidence" value="ECO:0007669"/>
    <property type="project" value="UniProtKB-KW"/>
</dbReference>
<feature type="compositionally biased region" description="Low complexity" evidence="9">
    <location>
        <begin position="372"/>
        <end position="386"/>
    </location>
</feature>
<dbReference type="SUPFAM" id="SSF52540">
    <property type="entry name" value="P-loop containing nucleoside triphosphate hydrolases"/>
    <property type="match status" value="1"/>
</dbReference>
<dbReference type="InterPro" id="IPR036388">
    <property type="entry name" value="WH-like_DNA-bd_sf"/>
</dbReference>
<evidence type="ECO:0000256" key="7">
    <source>
        <dbReference type="ARBA" id="ARBA00047899"/>
    </source>
</evidence>
<evidence type="ECO:0000256" key="5">
    <source>
        <dbReference type="ARBA" id="ARBA00022777"/>
    </source>
</evidence>
<dbReference type="SUPFAM" id="SSF47986">
    <property type="entry name" value="DEATH domain"/>
    <property type="match status" value="1"/>
</dbReference>
<dbReference type="AlphaFoldDB" id="A0A8J1UUM8"/>
<proteinExistence type="predicted"/>
<evidence type="ECO:0000256" key="9">
    <source>
        <dbReference type="SAM" id="MobiDB-lite"/>
    </source>
</evidence>
<dbReference type="InterPro" id="IPR000157">
    <property type="entry name" value="TIR_dom"/>
</dbReference>
<dbReference type="InterPro" id="IPR020859">
    <property type="entry name" value="ROC"/>
</dbReference>
<dbReference type="InterPro" id="IPR027417">
    <property type="entry name" value="P-loop_NTPase"/>
</dbReference>
<dbReference type="Pfam" id="PF16095">
    <property type="entry name" value="COR-A"/>
    <property type="match status" value="1"/>
</dbReference>
<keyword evidence="6" id="KW-0067">ATP-binding</keyword>
<evidence type="ECO:0000256" key="6">
    <source>
        <dbReference type="ARBA" id="ARBA00022840"/>
    </source>
</evidence>
<gene>
    <name evidence="10" type="ORF">OFUS_LOCUS200</name>
</gene>
<dbReference type="CDD" id="cd08311">
    <property type="entry name" value="Death_p75NR"/>
    <property type="match status" value="1"/>
</dbReference>
<dbReference type="Pfam" id="PF08477">
    <property type="entry name" value="Roc"/>
    <property type="match status" value="1"/>
</dbReference>
<accession>A0A8J1UUM8</accession>
<feature type="compositionally biased region" description="Polar residues" evidence="9">
    <location>
        <begin position="1245"/>
        <end position="1263"/>
    </location>
</feature>
<reference evidence="10" key="1">
    <citation type="submission" date="2022-03" db="EMBL/GenBank/DDBJ databases">
        <authorList>
            <person name="Martin C."/>
        </authorList>
    </citation>
    <scope>NUCLEOTIDE SEQUENCE</scope>
</reference>
<name>A0A8J1UUM8_OWEFU</name>
<feature type="region of interest" description="Disordered" evidence="9">
    <location>
        <begin position="1206"/>
        <end position="1263"/>
    </location>
</feature>
<keyword evidence="4" id="KW-0547">Nucleotide-binding</keyword>
<keyword evidence="5" id="KW-0418">Kinase</keyword>
<feature type="region of interest" description="Disordered" evidence="9">
    <location>
        <begin position="238"/>
        <end position="259"/>
    </location>
</feature>
<keyword evidence="3" id="KW-0677">Repeat</keyword>
<dbReference type="Gene3D" id="3.40.50.300">
    <property type="entry name" value="P-loop containing nucleotide triphosphate hydrolases"/>
    <property type="match status" value="1"/>
</dbReference>
<organism evidence="10 11">
    <name type="scientific">Owenia fusiformis</name>
    <name type="common">Polychaete worm</name>
    <dbReference type="NCBI Taxonomy" id="6347"/>
    <lineage>
        <taxon>Eukaryota</taxon>
        <taxon>Metazoa</taxon>
        <taxon>Spiralia</taxon>
        <taxon>Lophotrochozoa</taxon>
        <taxon>Annelida</taxon>
        <taxon>Polychaeta</taxon>
        <taxon>Sedentaria</taxon>
        <taxon>Canalipalpata</taxon>
        <taxon>Sabellida</taxon>
        <taxon>Oweniida</taxon>
        <taxon>Oweniidae</taxon>
        <taxon>Owenia</taxon>
    </lineage>
</organism>
<dbReference type="InterPro" id="IPR032171">
    <property type="entry name" value="COR-A"/>
</dbReference>
<dbReference type="InterPro" id="IPR011029">
    <property type="entry name" value="DEATH-like_dom_sf"/>
</dbReference>
<dbReference type="InterPro" id="IPR000488">
    <property type="entry name" value="Death_dom"/>
</dbReference>
<dbReference type="Gene3D" id="3.30.70.1390">
    <property type="entry name" value="ROC domain from the Parkinson's disease-associated leucine-rich repeat kinase 2"/>
    <property type="match status" value="2"/>
</dbReference>
<evidence type="ECO:0000313" key="10">
    <source>
        <dbReference type="EMBL" id="CAH1772434.1"/>
    </source>
</evidence>
<comment type="catalytic activity">
    <reaction evidence="7">
        <text>L-threonyl-[protein] + ATP = O-phospho-L-threonyl-[protein] + ADP + H(+)</text>
        <dbReference type="Rhea" id="RHEA:46608"/>
        <dbReference type="Rhea" id="RHEA-COMP:11060"/>
        <dbReference type="Rhea" id="RHEA-COMP:11605"/>
        <dbReference type="ChEBI" id="CHEBI:15378"/>
        <dbReference type="ChEBI" id="CHEBI:30013"/>
        <dbReference type="ChEBI" id="CHEBI:30616"/>
        <dbReference type="ChEBI" id="CHEBI:61977"/>
        <dbReference type="ChEBI" id="CHEBI:456216"/>
        <dbReference type="EC" id="2.7.11.1"/>
    </reaction>
</comment>